<organism evidence="2 3">
    <name type="scientific">Glutamicibacter arilaitensis</name>
    <dbReference type="NCBI Taxonomy" id="256701"/>
    <lineage>
        <taxon>Bacteria</taxon>
        <taxon>Bacillati</taxon>
        <taxon>Actinomycetota</taxon>
        <taxon>Actinomycetes</taxon>
        <taxon>Micrococcales</taxon>
        <taxon>Micrococcaceae</taxon>
        <taxon>Glutamicibacter</taxon>
    </lineage>
</organism>
<keyword evidence="1" id="KW-0472">Membrane</keyword>
<dbReference type="Proteomes" id="UP000235739">
    <property type="component" value="Unassembled WGS sequence"/>
</dbReference>
<comment type="caution">
    <text evidence="2">The sequence shown here is derived from an EMBL/GenBank/DDBJ whole genome shotgun (WGS) entry which is preliminary data.</text>
</comment>
<keyword evidence="1" id="KW-0812">Transmembrane</keyword>
<protein>
    <submittedName>
        <fullName evidence="2">Uncharacterized protein</fullName>
    </submittedName>
</protein>
<name>A0A2N7S2T1_9MICC</name>
<dbReference type="EMBL" id="PNQX01000001">
    <property type="protein sequence ID" value="PMQ20435.1"/>
    <property type="molecule type" value="Genomic_DNA"/>
</dbReference>
<proteinExistence type="predicted"/>
<gene>
    <name evidence="2" type="ORF">CIK84_02110</name>
</gene>
<dbReference type="RefSeq" id="WP_102597383.1">
    <property type="nucleotide sequence ID" value="NZ_JABUYH010000007.1"/>
</dbReference>
<sequence length="77" mass="8341">MRRLGKATWRRIAVYLGVSIAGLALFVVAYCLISGRTMIEALGSFWIALVIALATAATSAVRDQRKDAQTEAGEQEL</sequence>
<reference evidence="2 3" key="1">
    <citation type="journal article" date="2017" name="Elife">
        <title>Extensive horizontal gene transfer in cheese-associated bacteria.</title>
        <authorList>
            <person name="Bonham K.S."/>
            <person name="Wolfe B.E."/>
            <person name="Dutton R.J."/>
        </authorList>
    </citation>
    <scope>NUCLEOTIDE SEQUENCE [LARGE SCALE GENOMIC DNA]</scope>
    <source>
        <strain evidence="2 3">JB182</strain>
    </source>
</reference>
<feature type="transmembrane region" description="Helical" evidence="1">
    <location>
        <begin position="41"/>
        <end position="61"/>
    </location>
</feature>
<accession>A0A2N7S2T1</accession>
<evidence type="ECO:0000313" key="3">
    <source>
        <dbReference type="Proteomes" id="UP000235739"/>
    </source>
</evidence>
<dbReference type="AlphaFoldDB" id="A0A2N7S2T1"/>
<evidence type="ECO:0000313" key="2">
    <source>
        <dbReference type="EMBL" id="PMQ20435.1"/>
    </source>
</evidence>
<evidence type="ECO:0000256" key="1">
    <source>
        <dbReference type="SAM" id="Phobius"/>
    </source>
</evidence>
<keyword evidence="1" id="KW-1133">Transmembrane helix</keyword>
<feature type="transmembrane region" description="Helical" evidence="1">
    <location>
        <begin position="12"/>
        <end position="35"/>
    </location>
</feature>